<evidence type="ECO:0000256" key="1">
    <source>
        <dbReference type="ARBA" id="ARBA00022801"/>
    </source>
</evidence>
<dbReference type="GO" id="GO:0008664">
    <property type="term" value="F:RNA 2',3'-cyclic 3'-phosphodiesterase activity"/>
    <property type="evidence" value="ECO:0007669"/>
    <property type="project" value="InterPro"/>
</dbReference>
<dbReference type="KEGG" id="bic:LMTR13_22975"/>
<proteinExistence type="predicted"/>
<dbReference type="GO" id="GO:0004113">
    <property type="term" value="F:2',3'-cyclic-nucleotide 3'-phosphodiesterase activity"/>
    <property type="evidence" value="ECO:0007669"/>
    <property type="project" value="InterPro"/>
</dbReference>
<gene>
    <name evidence="2" type="ORF">LMTR13_22975</name>
</gene>
<dbReference type="AlphaFoldDB" id="A0A1B1UIN8"/>
<dbReference type="PANTHER" id="PTHR35561:SF1">
    <property type="entry name" value="RNA 2',3'-CYCLIC PHOSPHODIESTERASE"/>
    <property type="match status" value="1"/>
</dbReference>
<dbReference type="OrthoDB" id="7770344at2"/>
<dbReference type="InterPro" id="IPR009097">
    <property type="entry name" value="Cyclic_Pdiesterase"/>
</dbReference>
<dbReference type="Pfam" id="PF13563">
    <property type="entry name" value="2_5_RNA_ligase2"/>
    <property type="match status" value="1"/>
</dbReference>
<evidence type="ECO:0008006" key="4">
    <source>
        <dbReference type="Google" id="ProtNLM"/>
    </source>
</evidence>
<sequence>MDKFASTSSARLFLAVVPDARTAERIHRVAGVLKRAHKFDGKLIAPDRLHVSLFSLSGLPDRQLCAARDAATELRTAPFEVSFDRTASFRGRGNRPFVLIGEKGLRRLQSFRQMLGVAMARRGLRRIANTNFTPHVTLLYDARGVDEYPVEPVVWTVTEFVLVHSQRGHRHLARWCLRA</sequence>
<dbReference type="Proteomes" id="UP000092839">
    <property type="component" value="Chromosome"/>
</dbReference>
<dbReference type="STRING" id="1274631.LMTR13_22975"/>
<keyword evidence="3" id="KW-1185">Reference proteome</keyword>
<accession>A0A1B1UIN8</accession>
<dbReference type="Gene3D" id="3.90.1140.10">
    <property type="entry name" value="Cyclic phosphodiesterase"/>
    <property type="match status" value="1"/>
</dbReference>
<organism evidence="2 3">
    <name type="scientific">Bradyrhizobium icense</name>
    <dbReference type="NCBI Taxonomy" id="1274631"/>
    <lineage>
        <taxon>Bacteria</taxon>
        <taxon>Pseudomonadati</taxon>
        <taxon>Pseudomonadota</taxon>
        <taxon>Alphaproteobacteria</taxon>
        <taxon>Hyphomicrobiales</taxon>
        <taxon>Nitrobacteraceae</taxon>
        <taxon>Bradyrhizobium</taxon>
    </lineage>
</organism>
<dbReference type="PANTHER" id="PTHR35561">
    <property type="entry name" value="RNA 2',3'-CYCLIC PHOSPHODIESTERASE"/>
    <property type="match status" value="1"/>
</dbReference>
<evidence type="ECO:0000313" key="3">
    <source>
        <dbReference type="Proteomes" id="UP000092839"/>
    </source>
</evidence>
<evidence type="ECO:0000313" key="2">
    <source>
        <dbReference type="EMBL" id="ANW02606.1"/>
    </source>
</evidence>
<dbReference type="InterPro" id="IPR004175">
    <property type="entry name" value="RNA_CPDase"/>
</dbReference>
<dbReference type="EMBL" id="CP016428">
    <property type="protein sequence ID" value="ANW02606.1"/>
    <property type="molecule type" value="Genomic_DNA"/>
</dbReference>
<dbReference type="SUPFAM" id="SSF55144">
    <property type="entry name" value="LigT-like"/>
    <property type="match status" value="1"/>
</dbReference>
<protein>
    <recommendedName>
        <fullName evidence="4">2'-5' RNA ligase</fullName>
    </recommendedName>
</protein>
<name>A0A1B1UIN8_9BRAD</name>
<keyword evidence="1" id="KW-0378">Hydrolase</keyword>
<reference evidence="2 3" key="1">
    <citation type="submission" date="2016-07" db="EMBL/GenBank/DDBJ databases">
        <title>Complete genome sequence of Bradyrhizobium icense LMTR 13T, a potential inoculant strain isolated from lima bean (Phaseolus lunatus) in Peru.</title>
        <authorList>
            <person name="Ormeno-Orrillo E."/>
            <person name="Duran D."/>
            <person name="Rogel M.A."/>
            <person name="Rey L."/>
            <person name="Imperial J."/>
            <person name="Ruiz-Argueso T."/>
            <person name="Martinez-Romero E."/>
        </authorList>
    </citation>
    <scope>NUCLEOTIDE SEQUENCE [LARGE SCALE GENOMIC DNA]</scope>
    <source>
        <strain evidence="2 3">LMTR 13</strain>
    </source>
</reference>